<accession>A0A9X3EM32</accession>
<keyword evidence="2" id="KW-1185">Reference proteome</keyword>
<organism evidence="1 2">
    <name type="scientific">Parathalassolituus penaei</name>
    <dbReference type="NCBI Taxonomy" id="2997323"/>
    <lineage>
        <taxon>Bacteria</taxon>
        <taxon>Pseudomonadati</taxon>
        <taxon>Pseudomonadota</taxon>
        <taxon>Gammaproteobacteria</taxon>
        <taxon>Oceanospirillales</taxon>
        <taxon>Oceanospirillaceae</taxon>
        <taxon>Parathalassolituus</taxon>
    </lineage>
</organism>
<protein>
    <submittedName>
        <fullName evidence="1">DUF6482 family protein</fullName>
    </submittedName>
</protein>
<dbReference type="InterPro" id="IPR045508">
    <property type="entry name" value="DUF6482"/>
</dbReference>
<dbReference type="AlphaFoldDB" id="A0A9X3EM32"/>
<proteinExistence type="predicted"/>
<evidence type="ECO:0000313" key="2">
    <source>
        <dbReference type="Proteomes" id="UP001150830"/>
    </source>
</evidence>
<dbReference type="EMBL" id="JAPNOA010000058">
    <property type="protein sequence ID" value="MCY0966871.1"/>
    <property type="molecule type" value="Genomic_DNA"/>
</dbReference>
<dbReference type="RefSeq" id="WP_283175079.1">
    <property type="nucleotide sequence ID" value="NZ_JAPNOA010000058.1"/>
</dbReference>
<sequence length="112" mass="12758">MLISLRELQRQPLIDTLVVHSLDLMLYQVSVVLDGRELYVTDNQGKLLRSHNLVSIQALFEGWPVAEMRLRQSSAYDEMIGQPLRETNQLDVPLGRNRVGEPLQVAAVPTRH</sequence>
<name>A0A9X3EM32_9GAMM</name>
<evidence type="ECO:0000313" key="1">
    <source>
        <dbReference type="EMBL" id="MCY0966871.1"/>
    </source>
</evidence>
<dbReference type="Proteomes" id="UP001150830">
    <property type="component" value="Unassembled WGS sequence"/>
</dbReference>
<dbReference type="Pfam" id="PF20090">
    <property type="entry name" value="DUF6482"/>
    <property type="match status" value="1"/>
</dbReference>
<comment type="caution">
    <text evidence="1">The sequence shown here is derived from an EMBL/GenBank/DDBJ whole genome shotgun (WGS) entry which is preliminary data.</text>
</comment>
<reference evidence="1" key="1">
    <citation type="submission" date="2022-11" db="EMBL/GenBank/DDBJ databases">
        <title>Parathalassolutuus dongxingensis gen. nov., sp. nov., a novel member of family Oceanospirillaceae isolated from a coastal shrimp pond in Guangxi, China.</title>
        <authorList>
            <person name="Chen H."/>
        </authorList>
    </citation>
    <scope>NUCLEOTIDE SEQUENCE</scope>
    <source>
        <strain evidence="1">G-43</strain>
    </source>
</reference>
<gene>
    <name evidence="1" type="ORF">OUO13_16965</name>
</gene>